<feature type="site" description="Important for substrate specificity" evidence="3">
    <location>
        <position position="167"/>
    </location>
</feature>
<comment type="catalytic activity">
    <reaction evidence="3">
        <text>dTTP + H2O = dTMP + diphosphate + H(+)</text>
        <dbReference type="Rhea" id="RHEA:28534"/>
        <dbReference type="ChEBI" id="CHEBI:15377"/>
        <dbReference type="ChEBI" id="CHEBI:15378"/>
        <dbReference type="ChEBI" id="CHEBI:33019"/>
        <dbReference type="ChEBI" id="CHEBI:37568"/>
        <dbReference type="ChEBI" id="CHEBI:63528"/>
        <dbReference type="EC" id="3.6.1.9"/>
    </reaction>
</comment>
<keyword evidence="3" id="KW-0546">Nucleotide metabolism</keyword>
<dbReference type="GO" id="GO:0036218">
    <property type="term" value="F:dTTP diphosphatase activity"/>
    <property type="evidence" value="ECO:0007669"/>
    <property type="project" value="RHEA"/>
</dbReference>
<keyword evidence="3" id="KW-0963">Cytoplasm</keyword>
<keyword evidence="2 3" id="KW-0378">Hydrolase</keyword>
<evidence type="ECO:0000313" key="4">
    <source>
        <dbReference type="EMBL" id="SHE52508.1"/>
    </source>
</evidence>
<organism evidence="4 5">
    <name type="scientific">Alkalibacter saccharofermentans DSM 14828</name>
    <dbReference type="NCBI Taxonomy" id="1120975"/>
    <lineage>
        <taxon>Bacteria</taxon>
        <taxon>Bacillati</taxon>
        <taxon>Bacillota</taxon>
        <taxon>Clostridia</taxon>
        <taxon>Eubacteriales</taxon>
        <taxon>Eubacteriaceae</taxon>
        <taxon>Alkalibacter</taxon>
    </lineage>
</organism>
<evidence type="ECO:0000256" key="2">
    <source>
        <dbReference type="ARBA" id="ARBA00022801"/>
    </source>
</evidence>
<dbReference type="Gene3D" id="3.90.950.10">
    <property type="match status" value="1"/>
</dbReference>
<dbReference type="NCBIfam" id="TIGR00172">
    <property type="entry name" value="maf"/>
    <property type="match status" value="1"/>
</dbReference>
<evidence type="ECO:0000256" key="3">
    <source>
        <dbReference type="HAMAP-Rule" id="MF_00528"/>
    </source>
</evidence>
<dbReference type="InterPro" id="IPR029001">
    <property type="entry name" value="ITPase-like_fam"/>
</dbReference>
<comment type="similarity">
    <text evidence="3">Belongs to the Maf family. YhdE subfamily.</text>
</comment>
<dbReference type="AlphaFoldDB" id="A0A1M4U7C0"/>
<feature type="site" description="Important for substrate specificity" evidence="3">
    <location>
        <position position="82"/>
    </location>
</feature>
<reference evidence="4 5" key="1">
    <citation type="submission" date="2016-11" db="EMBL/GenBank/DDBJ databases">
        <authorList>
            <person name="Jaros S."/>
            <person name="Januszkiewicz K."/>
            <person name="Wedrychowicz H."/>
        </authorList>
    </citation>
    <scope>NUCLEOTIDE SEQUENCE [LARGE SCALE GENOMIC DNA]</scope>
    <source>
        <strain evidence="4 5">DSM 14828</strain>
    </source>
</reference>
<dbReference type="CDD" id="cd00555">
    <property type="entry name" value="Maf"/>
    <property type="match status" value="1"/>
</dbReference>
<dbReference type="EMBL" id="FQTU01000003">
    <property type="protein sequence ID" value="SHE52508.1"/>
    <property type="molecule type" value="Genomic_DNA"/>
</dbReference>
<dbReference type="Pfam" id="PF02545">
    <property type="entry name" value="Maf"/>
    <property type="match status" value="1"/>
</dbReference>
<comment type="catalytic activity">
    <reaction evidence="3">
        <text>UTP + H2O = UMP + diphosphate + H(+)</text>
        <dbReference type="Rhea" id="RHEA:29395"/>
        <dbReference type="ChEBI" id="CHEBI:15377"/>
        <dbReference type="ChEBI" id="CHEBI:15378"/>
        <dbReference type="ChEBI" id="CHEBI:33019"/>
        <dbReference type="ChEBI" id="CHEBI:46398"/>
        <dbReference type="ChEBI" id="CHEBI:57865"/>
        <dbReference type="EC" id="3.6.1.9"/>
    </reaction>
</comment>
<accession>A0A1M4U7C0</accession>
<dbReference type="GO" id="GO:0009117">
    <property type="term" value="P:nucleotide metabolic process"/>
    <property type="evidence" value="ECO:0007669"/>
    <property type="project" value="UniProtKB-KW"/>
</dbReference>
<comment type="function">
    <text evidence="3">Nucleoside triphosphate pyrophosphatase that hydrolyzes dTTP and UTP. May have a dual role in cell division arrest and in preventing the incorporation of modified nucleotides into cellular nucleic acids.</text>
</comment>
<dbReference type="SUPFAM" id="SSF52972">
    <property type="entry name" value="ITPase-like"/>
    <property type="match status" value="1"/>
</dbReference>
<comment type="cofactor">
    <cofactor evidence="1 3">
        <name>a divalent metal cation</name>
        <dbReference type="ChEBI" id="CHEBI:60240"/>
    </cofactor>
</comment>
<gene>
    <name evidence="4" type="ORF">SAMN02746064_00665</name>
</gene>
<dbReference type="PIRSF" id="PIRSF006305">
    <property type="entry name" value="Maf"/>
    <property type="match status" value="1"/>
</dbReference>
<proteinExistence type="inferred from homology"/>
<dbReference type="PANTHER" id="PTHR43213:SF5">
    <property type="entry name" value="BIFUNCTIONAL DTTP_UTP PYROPHOSPHATASE_METHYLTRANSFERASE PROTEIN-RELATED"/>
    <property type="match status" value="1"/>
</dbReference>
<protein>
    <recommendedName>
        <fullName evidence="3">dTTP/UTP pyrophosphatase</fullName>
        <shortName evidence="3">dTTPase/UTPase</shortName>
        <ecNumber evidence="3">3.6.1.9</ecNumber>
    </recommendedName>
    <alternativeName>
        <fullName evidence="3">Nucleoside triphosphate pyrophosphatase</fullName>
    </alternativeName>
    <alternativeName>
        <fullName evidence="3">Nucleotide pyrophosphatase</fullName>
        <shortName evidence="3">Nucleotide PPase</shortName>
    </alternativeName>
</protein>
<dbReference type="GO" id="GO:0005737">
    <property type="term" value="C:cytoplasm"/>
    <property type="evidence" value="ECO:0007669"/>
    <property type="project" value="UniProtKB-SubCell"/>
</dbReference>
<dbReference type="STRING" id="1120975.SAMN02746064_00665"/>
<dbReference type="Proteomes" id="UP000184251">
    <property type="component" value="Unassembled WGS sequence"/>
</dbReference>
<name>A0A1M4U7C0_9FIRM</name>
<dbReference type="GO" id="GO:0036221">
    <property type="term" value="F:UTP diphosphatase activity"/>
    <property type="evidence" value="ECO:0007669"/>
    <property type="project" value="RHEA"/>
</dbReference>
<dbReference type="HAMAP" id="MF_00528">
    <property type="entry name" value="Maf"/>
    <property type="match status" value="1"/>
</dbReference>
<dbReference type="OrthoDB" id="9807767at2"/>
<comment type="subcellular location">
    <subcellularLocation>
        <location evidence="3">Cytoplasm</location>
    </subcellularLocation>
</comment>
<comment type="caution">
    <text evidence="3">Lacks conserved residue(s) required for the propagation of feature annotation.</text>
</comment>
<sequence length="209" mass="23410">MNPKIILASKSPRRQELLKLFVNEFDVIPAQVDEKKIAEKIMKTSKKGFAMDVKNLVLELADSKAEAVHKNFRDALVIGADTVVVSEGKILGKPSGNNDAYEMIRSLAGKTHIVITGVSLKYGLIEESFVSVSKVRFYKWNEQMEIEVNNYIKSGKAMDKAGGYGIQEEAGLWVKWIKGDYNNIVGLPVSKLNRKMNELIKIAHSKDRI</sequence>
<evidence type="ECO:0000313" key="5">
    <source>
        <dbReference type="Proteomes" id="UP000184251"/>
    </source>
</evidence>
<keyword evidence="5" id="KW-1185">Reference proteome</keyword>
<dbReference type="InterPro" id="IPR003697">
    <property type="entry name" value="Maf-like"/>
</dbReference>
<feature type="site" description="Important for substrate specificity" evidence="3">
    <location>
        <position position="13"/>
    </location>
</feature>
<dbReference type="PANTHER" id="PTHR43213">
    <property type="entry name" value="BIFUNCTIONAL DTTP/UTP PYROPHOSPHATASE/METHYLTRANSFERASE PROTEIN-RELATED"/>
    <property type="match status" value="1"/>
</dbReference>
<dbReference type="EC" id="3.6.1.9" evidence="3"/>
<dbReference type="RefSeq" id="WP_073269664.1">
    <property type="nucleotide sequence ID" value="NZ_FQTU01000003.1"/>
</dbReference>
<feature type="active site" description="Proton acceptor" evidence="3">
    <location>
        <position position="81"/>
    </location>
</feature>
<evidence type="ECO:0000256" key="1">
    <source>
        <dbReference type="ARBA" id="ARBA00001968"/>
    </source>
</evidence>